<sequence length="383" mass="43299">MSFLALILDHWAISLIAFAALFEVSRIIYRLTFHPLAGFPGPKLAGATRFYAIYYDMFLAGHLVKRVALLHEQYGPVVRIMPDELHIKDLDSYYKTYKVGTEFNKDGGYYANPLVKLSLLCILETNEAKKRKDSFNPFFSKAAVRRVEFLCHAKLTQFLNLLQKAAKESTVVDISRAFRCLTADVIMDYAYQKDFGALSSKDFKCDLIDAFDDLTTTGMVGTYFRRTFDVADRVANMLPKSVLAKISPPMLTVVEFQENCRSNIQHLKQNPRSSTSSIPSIFDLLLTPDENKGRSVPPDEALTAEAVLVLAAGMDTTANALRVGTWHVLSDQRVYRKLKEELRNAIPRRDQMVDSAVLENLPYLVPLPLSLARVGVRWADEFH</sequence>
<proteinExistence type="predicted"/>
<name>A0A9P8I965_9PEZI</name>
<organism evidence="1 2">
    <name type="scientific">Glutinoglossum americanum</name>
    <dbReference type="NCBI Taxonomy" id="1670608"/>
    <lineage>
        <taxon>Eukaryota</taxon>
        <taxon>Fungi</taxon>
        <taxon>Dikarya</taxon>
        <taxon>Ascomycota</taxon>
        <taxon>Pezizomycotina</taxon>
        <taxon>Geoglossomycetes</taxon>
        <taxon>Geoglossales</taxon>
        <taxon>Geoglossaceae</taxon>
        <taxon>Glutinoglossum</taxon>
    </lineage>
</organism>
<dbReference type="OrthoDB" id="3945418at2759"/>
<protein>
    <recommendedName>
        <fullName evidence="3">Cytochrome P450</fullName>
    </recommendedName>
</protein>
<dbReference type="GO" id="GO:0005506">
    <property type="term" value="F:iron ion binding"/>
    <property type="evidence" value="ECO:0007669"/>
    <property type="project" value="InterPro"/>
</dbReference>
<evidence type="ECO:0000313" key="2">
    <source>
        <dbReference type="Proteomes" id="UP000698800"/>
    </source>
</evidence>
<dbReference type="PANTHER" id="PTHR24305">
    <property type="entry name" value="CYTOCHROME P450"/>
    <property type="match status" value="1"/>
</dbReference>
<dbReference type="EMBL" id="JAGHQL010000091">
    <property type="protein sequence ID" value="KAH0538974.1"/>
    <property type="molecule type" value="Genomic_DNA"/>
</dbReference>
<dbReference type="Gene3D" id="1.10.630.10">
    <property type="entry name" value="Cytochrome P450"/>
    <property type="match status" value="1"/>
</dbReference>
<dbReference type="GO" id="GO:0016705">
    <property type="term" value="F:oxidoreductase activity, acting on paired donors, with incorporation or reduction of molecular oxygen"/>
    <property type="evidence" value="ECO:0007669"/>
    <property type="project" value="InterPro"/>
</dbReference>
<dbReference type="AlphaFoldDB" id="A0A9P8I965"/>
<dbReference type="SUPFAM" id="SSF48264">
    <property type="entry name" value="Cytochrome P450"/>
    <property type="match status" value="1"/>
</dbReference>
<reference evidence="1" key="1">
    <citation type="submission" date="2021-03" db="EMBL/GenBank/DDBJ databases">
        <title>Comparative genomics and phylogenomic investigation of the class Geoglossomycetes provide insights into ecological specialization and systematics.</title>
        <authorList>
            <person name="Melie T."/>
            <person name="Pirro S."/>
            <person name="Miller A.N."/>
            <person name="Quandt A."/>
        </authorList>
    </citation>
    <scope>NUCLEOTIDE SEQUENCE</scope>
    <source>
        <strain evidence="1">GBOQ0MN5Z8</strain>
    </source>
</reference>
<gene>
    <name evidence="1" type="ORF">FGG08_004489</name>
</gene>
<comment type="caution">
    <text evidence="1">The sequence shown here is derived from an EMBL/GenBank/DDBJ whole genome shotgun (WGS) entry which is preliminary data.</text>
</comment>
<evidence type="ECO:0008006" key="3">
    <source>
        <dbReference type="Google" id="ProtNLM"/>
    </source>
</evidence>
<evidence type="ECO:0000313" key="1">
    <source>
        <dbReference type="EMBL" id="KAH0538974.1"/>
    </source>
</evidence>
<dbReference type="PANTHER" id="PTHR24305:SF152">
    <property type="entry name" value="P450, PUTATIVE (EUROFUNG)-RELATED"/>
    <property type="match status" value="1"/>
</dbReference>
<dbReference type="InterPro" id="IPR001128">
    <property type="entry name" value="Cyt_P450"/>
</dbReference>
<dbReference type="Proteomes" id="UP000698800">
    <property type="component" value="Unassembled WGS sequence"/>
</dbReference>
<accession>A0A9P8I965</accession>
<dbReference type="Pfam" id="PF00067">
    <property type="entry name" value="p450"/>
    <property type="match status" value="1"/>
</dbReference>
<dbReference type="InterPro" id="IPR036396">
    <property type="entry name" value="Cyt_P450_sf"/>
</dbReference>
<dbReference type="GO" id="GO:0020037">
    <property type="term" value="F:heme binding"/>
    <property type="evidence" value="ECO:0007669"/>
    <property type="project" value="InterPro"/>
</dbReference>
<keyword evidence="2" id="KW-1185">Reference proteome</keyword>
<dbReference type="InterPro" id="IPR050121">
    <property type="entry name" value="Cytochrome_P450_monoxygenase"/>
</dbReference>
<dbReference type="GO" id="GO:0004497">
    <property type="term" value="F:monooxygenase activity"/>
    <property type="evidence" value="ECO:0007669"/>
    <property type="project" value="InterPro"/>
</dbReference>